<comment type="function">
    <text evidence="5">Subunit of TORC1 and TORC2, which regulate cell growth and survival in response to nutrient and hormonal signals.</text>
</comment>
<feature type="repeat" description="WD" evidence="4">
    <location>
        <begin position="41"/>
        <end position="64"/>
    </location>
</feature>
<reference evidence="6" key="2">
    <citation type="submission" date="2022-06" db="UniProtKB">
        <authorList>
            <consortium name="EnsemblMetazoa"/>
        </authorList>
    </citation>
    <scope>IDENTIFICATION</scope>
</reference>
<protein>
    <recommendedName>
        <fullName evidence="5">Target of rapamycin complex subunit lst8</fullName>
        <shortName evidence="5">TORC subunit lst8</shortName>
    </recommendedName>
</protein>
<evidence type="ECO:0000256" key="5">
    <source>
        <dbReference type="RuleBase" id="RU369068"/>
    </source>
</evidence>
<comment type="subcellular location">
    <subcellularLocation>
        <location evidence="5">Cytoplasm</location>
    </subcellularLocation>
</comment>
<dbReference type="EnsemblMetazoa" id="OVOC794.1">
    <property type="protein sequence ID" value="OVOC794.1"/>
    <property type="gene ID" value="WBGene00237603"/>
</dbReference>
<accession>A0A8R1TZP1</accession>
<dbReference type="InterPro" id="IPR037588">
    <property type="entry name" value="MLST8"/>
</dbReference>
<evidence type="ECO:0000256" key="2">
    <source>
        <dbReference type="ARBA" id="ARBA00022574"/>
    </source>
</evidence>
<proteinExistence type="inferred from homology"/>
<dbReference type="EMBL" id="CMVM020000021">
    <property type="status" value="NOT_ANNOTATED_CDS"/>
    <property type="molecule type" value="Genomic_DNA"/>
</dbReference>
<dbReference type="Pfam" id="PF00400">
    <property type="entry name" value="WD40"/>
    <property type="match status" value="4"/>
</dbReference>
<keyword evidence="5" id="KW-0963">Cytoplasm</keyword>
<comment type="subunit">
    <text evidence="5">Part of TORC1 complex. Part of the TORC2 complex.</text>
</comment>
<dbReference type="InterPro" id="IPR015943">
    <property type="entry name" value="WD40/YVTN_repeat-like_dom_sf"/>
</dbReference>
<dbReference type="Proteomes" id="UP000024404">
    <property type="component" value="Unassembled WGS sequence"/>
</dbReference>
<dbReference type="Gene3D" id="2.130.10.10">
    <property type="entry name" value="YVTN repeat-like/Quinoprotein amine dehydrogenase"/>
    <property type="match status" value="1"/>
</dbReference>
<evidence type="ECO:0000256" key="4">
    <source>
        <dbReference type="PROSITE-ProRule" id="PRU00221"/>
    </source>
</evidence>
<organism evidence="6 7">
    <name type="scientific">Onchocerca volvulus</name>
    <dbReference type="NCBI Taxonomy" id="6282"/>
    <lineage>
        <taxon>Eukaryota</taxon>
        <taxon>Metazoa</taxon>
        <taxon>Ecdysozoa</taxon>
        <taxon>Nematoda</taxon>
        <taxon>Chromadorea</taxon>
        <taxon>Rhabditida</taxon>
        <taxon>Spirurina</taxon>
        <taxon>Spiruromorpha</taxon>
        <taxon>Filarioidea</taxon>
        <taxon>Onchocercidae</taxon>
        <taxon>Onchocerca</taxon>
    </lineage>
</organism>
<dbReference type="GO" id="GO:0005737">
    <property type="term" value="C:cytoplasm"/>
    <property type="evidence" value="ECO:0007669"/>
    <property type="project" value="UniProtKB-SubCell"/>
</dbReference>
<dbReference type="PRINTS" id="PR00320">
    <property type="entry name" value="GPROTEINBRPT"/>
</dbReference>
<keyword evidence="7" id="KW-1185">Reference proteome</keyword>
<sequence>MTRETKRNCLIIICLNMDAKNLVAGSHYLEHLEEPTAIQPLLISAGYDQCIRFWDVARGEARENFIHKDSQINAMRISSNGSFLAIAGWQHVRIYNLGVSPPTLTTSCDTMTKNVTAIGFDDRCKWFYTGGEDCSVKIWDFRSSLHCRRAFQVNSAVNCIVIHPNQVTLIISDISGALYFWDVRREVSDIFPNLNLDIFEHITYVDINRTADTLIGVTNKGKVIMWSISTLPELGATSTTGLTLQQKSKIAAHSKYALKCHYSPDYKYFATTGADGYVHLWDIANITKPAKSLFVASDLTKTVHLEKMESQWVWDCAFTSDSKYLFTISGCQLRLWNLETDEIVRQYQGHNKMISCFAFREG</sequence>
<dbReference type="GO" id="GO:0031929">
    <property type="term" value="P:TOR signaling"/>
    <property type="evidence" value="ECO:0007669"/>
    <property type="project" value="UniProtKB-UniRule"/>
</dbReference>
<dbReference type="PROSITE" id="PS50294">
    <property type="entry name" value="WD_REPEATS_REGION"/>
    <property type="match status" value="1"/>
</dbReference>
<evidence type="ECO:0000256" key="3">
    <source>
        <dbReference type="ARBA" id="ARBA00022737"/>
    </source>
</evidence>
<comment type="similarity">
    <text evidence="1 5">Belongs to the WD repeat LST8 family.</text>
</comment>
<keyword evidence="3 5" id="KW-0677">Repeat</keyword>
<evidence type="ECO:0000256" key="1">
    <source>
        <dbReference type="ARBA" id="ARBA00009890"/>
    </source>
</evidence>
<feature type="repeat" description="WD" evidence="4">
    <location>
        <begin position="250"/>
        <end position="283"/>
    </location>
</feature>
<name>A0A8R1TZP1_ONCVO</name>
<dbReference type="AlphaFoldDB" id="A0A8R1TZP1"/>
<dbReference type="GO" id="GO:0031932">
    <property type="term" value="C:TORC2 complex"/>
    <property type="evidence" value="ECO:0007669"/>
    <property type="project" value="UniProtKB-UniRule"/>
</dbReference>
<dbReference type="InterPro" id="IPR001680">
    <property type="entry name" value="WD40_rpt"/>
</dbReference>
<evidence type="ECO:0000313" key="7">
    <source>
        <dbReference type="Proteomes" id="UP000024404"/>
    </source>
</evidence>
<dbReference type="PANTHER" id="PTHR19842:SF0">
    <property type="entry name" value="TARGET OF RAPAMYCIN COMPLEX SUBUNIT LST8"/>
    <property type="match status" value="1"/>
</dbReference>
<dbReference type="PANTHER" id="PTHR19842">
    <property type="entry name" value="G BETA-LIKE PROTEIN GBL"/>
    <property type="match status" value="1"/>
</dbReference>
<reference evidence="7" key="1">
    <citation type="submission" date="2013-10" db="EMBL/GenBank/DDBJ databases">
        <title>Genome sequencing of Onchocerca volvulus.</title>
        <authorList>
            <person name="Cotton J."/>
            <person name="Tsai J."/>
            <person name="Stanley E."/>
            <person name="Tracey A."/>
            <person name="Holroyd N."/>
            <person name="Lustigman S."/>
            <person name="Berriman M."/>
        </authorList>
    </citation>
    <scope>NUCLEOTIDE SEQUENCE</scope>
</reference>
<dbReference type="SUPFAM" id="SSF50978">
    <property type="entry name" value="WD40 repeat-like"/>
    <property type="match status" value="1"/>
</dbReference>
<feature type="repeat" description="WD" evidence="4">
    <location>
        <begin position="108"/>
        <end position="143"/>
    </location>
</feature>
<dbReference type="GO" id="GO:0032956">
    <property type="term" value="P:regulation of actin cytoskeleton organization"/>
    <property type="evidence" value="ECO:0007669"/>
    <property type="project" value="TreeGrafter"/>
</dbReference>
<dbReference type="InterPro" id="IPR036322">
    <property type="entry name" value="WD40_repeat_dom_sf"/>
</dbReference>
<dbReference type="InterPro" id="IPR020472">
    <property type="entry name" value="WD40_PAC1"/>
</dbReference>
<dbReference type="GO" id="GO:0031931">
    <property type="term" value="C:TORC1 complex"/>
    <property type="evidence" value="ECO:0007669"/>
    <property type="project" value="UniProtKB-UniRule"/>
</dbReference>
<dbReference type="OMA" id="VQRNYKH"/>
<dbReference type="PROSITE" id="PS50082">
    <property type="entry name" value="WD_REPEATS_2"/>
    <property type="match status" value="3"/>
</dbReference>
<dbReference type="SMART" id="SM00320">
    <property type="entry name" value="WD40"/>
    <property type="match status" value="7"/>
</dbReference>
<keyword evidence="2 4" id="KW-0853">WD repeat</keyword>
<evidence type="ECO:0000313" key="6">
    <source>
        <dbReference type="EnsemblMetazoa" id="OVOC794.1"/>
    </source>
</evidence>